<evidence type="ECO:0008006" key="3">
    <source>
        <dbReference type="Google" id="ProtNLM"/>
    </source>
</evidence>
<dbReference type="Gene3D" id="3.40.1730.10">
    <property type="entry name" value="pa0076 domain"/>
    <property type="match status" value="1"/>
</dbReference>
<gene>
    <name evidence="1" type="ORF">GCM10011498_08430</name>
</gene>
<dbReference type="RefSeq" id="WP_188671202.1">
    <property type="nucleotide sequence ID" value="NZ_BMKA01000001.1"/>
</dbReference>
<organism evidence="1 2">
    <name type="scientific">Neptunicoccus cionae</name>
    <dbReference type="NCBI Taxonomy" id="2035344"/>
    <lineage>
        <taxon>Bacteria</taxon>
        <taxon>Pseudomonadati</taxon>
        <taxon>Pseudomonadota</taxon>
        <taxon>Alphaproteobacteria</taxon>
        <taxon>Rhodobacterales</taxon>
        <taxon>Paracoccaceae</taxon>
        <taxon>Neptunicoccus</taxon>
    </lineage>
</organism>
<dbReference type="Pfam" id="PF09867">
    <property type="entry name" value="TagF_N"/>
    <property type="match status" value="1"/>
</dbReference>
<dbReference type="InterPro" id="IPR017748">
    <property type="entry name" value="TagF"/>
</dbReference>
<reference evidence="1" key="2">
    <citation type="submission" date="2020-09" db="EMBL/GenBank/DDBJ databases">
        <authorList>
            <person name="Sun Q."/>
            <person name="Zhou Y."/>
        </authorList>
    </citation>
    <scope>NUCLEOTIDE SEQUENCE</scope>
    <source>
        <strain evidence="1">CGMCC 1.15880</strain>
    </source>
</reference>
<protein>
    <recommendedName>
        <fullName evidence="3">Type VI secretion system-associated protein TagF</fullName>
    </recommendedName>
</protein>
<accession>A0A916QTI0</accession>
<evidence type="ECO:0000313" key="2">
    <source>
        <dbReference type="Proteomes" id="UP000628017"/>
    </source>
</evidence>
<dbReference type="EMBL" id="BMKA01000001">
    <property type="protein sequence ID" value="GGA10627.1"/>
    <property type="molecule type" value="Genomic_DNA"/>
</dbReference>
<keyword evidence="2" id="KW-1185">Reference proteome</keyword>
<proteinExistence type="predicted"/>
<name>A0A916QTI0_9RHOB</name>
<dbReference type="Proteomes" id="UP000628017">
    <property type="component" value="Unassembled WGS sequence"/>
</dbReference>
<evidence type="ECO:0000313" key="1">
    <source>
        <dbReference type="EMBL" id="GGA10627.1"/>
    </source>
</evidence>
<dbReference type="NCBIfam" id="TIGR03373">
    <property type="entry name" value="VI_minor_4"/>
    <property type="match status" value="1"/>
</dbReference>
<reference evidence="1" key="1">
    <citation type="journal article" date="2014" name="Int. J. Syst. Evol. Microbiol.">
        <title>Complete genome sequence of Corynebacterium casei LMG S-19264T (=DSM 44701T), isolated from a smear-ripened cheese.</title>
        <authorList>
            <consortium name="US DOE Joint Genome Institute (JGI-PGF)"/>
            <person name="Walter F."/>
            <person name="Albersmeier A."/>
            <person name="Kalinowski J."/>
            <person name="Ruckert C."/>
        </authorList>
    </citation>
    <scope>NUCLEOTIDE SEQUENCE</scope>
    <source>
        <strain evidence="1">CGMCC 1.15880</strain>
    </source>
</reference>
<comment type="caution">
    <text evidence="1">The sequence shown here is derived from an EMBL/GenBank/DDBJ whole genome shotgun (WGS) entry which is preliminary data.</text>
</comment>
<dbReference type="InterPro" id="IPR038225">
    <property type="entry name" value="TagF_sf"/>
</dbReference>
<sequence>MFGFYGKIPAHGDFIRFRADVSFVAKWDQFLQEGLGESREALNSKWGAAYQNAPIWRFVLDPDVCGKRAMTGILMPSQDRVGRRFPLTIFHSLPQATSPSLLDDEPLMTELENTALACLDAQIDKDELARRLDAVPFMQAADTGDANGHSYWLSTFYAGTARRDTRRFDGMPKPAQFVELLTPDRGR</sequence>
<dbReference type="PIRSF" id="PIRSF029287">
    <property type="entry name" value="UCP029287"/>
    <property type="match status" value="1"/>
</dbReference>
<dbReference type="AlphaFoldDB" id="A0A916QTI0"/>